<dbReference type="AlphaFoldDB" id="A0A6S7BEC3"/>
<gene>
    <name evidence="7" type="primary">rbsC_17</name>
    <name evidence="7" type="ORF">LMG28138_04206</name>
</gene>
<protein>
    <submittedName>
        <fullName evidence="7">Ribose import permease protein RbsC</fullName>
    </submittedName>
</protein>
<reference evidence="7 8" key="1">
    <citation type="submission" date="2020-04" db="EMBL/GenBank/DDBJ databases">
        <authorList>
            <person name="De Canck E."/>
        </authorList>
    </citation>
    <scope>NUCLEOTIDE SEQUENCE [LARGE SCALE GENOMIC DNA]</scope>
    <source>
        <strain evidence="7 8">LMG 28138</strain>
    </source>
</reference>
<feature type="transmembrane region" description="Helical" evidence="6">
    <location>
        <begin position="103"/>
        <end position="125"/>
    </location>
</feature>
<keyword evidence="2" id="KW-1003">Cell membrane</keyword>
<keyword evidence="8" id="KW-1185">Reference proteome</keyword>
<dbReference type="RefSeq" id="WP_175106736.1">
    <property type="nucleotide sequence ID" value="NZ_CADIKM010000025.1"/>
</dbReference>
<keyword evidence="5 6" id="KW-0472">Membrane</keyword>
<feature type="transmembrane region" description="Helical" evidence="6">
    <location>
        <begin position="52"/>
        <end position="73"/>
    </location>
</feature>
<feature type="transmembrane region" description="Helical" evidence="6">
    <location>
        <begin position="219"/>
        <end position="240"/>
    </location>
</feature>
<keyword evidence="4 6" id="KW-1133">Transmembrane helix</keyword>
<dbReference type="CDD" id="cd06579">
    <property type="entry name" value="TM_PBP1_transp_AraH_like"/>
    <property type="match status" value="1"/>
</dbReference>
<evidence type="ECO:0000313" key="7">
    <source>
        <dbReference type="EMBL" id="CAB3797183.1"/>
    </source>
</evidence>
<feature type="transmembrane region" description="Helical" evidence="6">
    <location>
        <begin position="80"/>
        <end position="97"/>
    </location>
</feature>
<evidence type="ECO:0000256" key="5">
    <source>
        <dbReference type="ARBA" id="ARBA00023136"/>
    </source>
</evidence>
<evidence type="ECO:0000256" key="1">
    <source>
        <dbReference type="ARBA" id="ARBA00004651"/>
    </source>
</evidence>
<evidence type="ECO:0000313" key="8">
    <source>
        <dbReference type="Proteomes" id="UP000494115"/>
    </source>
</evidence>
<dbReference type="GO" id="GO:0022857">
    <property type="term" value="F:transmembrane transporter activity"/>
    <property type="evidence" value="ECO:0007669"/>
    <property type="project" value="InterPro"/>
</dbReference>
<evidence type="ECO:0000256" key="6">
    <source>
        <dbReference type="SAM" id="Phobius"/>
    </source>
</evidence>
<proteinExistence type="predicted"/>
<feature type="transmembrane region" description="Helical" evidence="6">
    <location>
        <begin position="172"/>
        <end position="190"/>
    </location>
</feature>
<dbReference type="InterPro" id="IPR001851">
    <property type="entry name" value="ABC_transp_permease"/>
</dbReference>
<name>A0A6S7BEC3_9BURK</name>
<organism evidence="7 8">
    <name type="scientific">Pararobbsia alpina</name>
    <dbReference type="NCBI Taxonomy" id="621374"/>
    <lineage>
        <taxon>Bacteria</taxon>
        <taxon>Pseudomonadati</taxon>
        <taxon>Pseudomonadota</taxon>
        <taxon>Betaproteobacteria</taxon>
        <taxon>Burkholderiales</taxon>
        <taxon>Burkholderiaceae</taxon>
        <taxon>Pararobbsia</taxon>
    </lineage>
</organism>
<dbReference type="Pfam" id="PF02653">
    <property type="entry name" value="BPD_transp_2"/>
    <property type="match status" value="1"/>
</dbReference>
<evidence type="ECO:0000256" key="2">
    <source>
        <dbReference type="ARBA" id="ARBA00022475"/>
    </source>
</evidence>
<dbReference type="EMBL" id="CADIKM010000025">
    <property type="protein sequence ID" value="CAB3797183.1"/>
    <property type="molecule type" value="Genomic_DNA"/>
</dbReference>
<accession>A0A6S7BEC3</accession>
<feature type="transmembrane region" description="Helical" evidence="6">
    <location>
        <begin position="260"/>
        <end position="288"/>
    </location>
</feature>
<dbReference type="GO" id="GO:0005886">
    <property type="term" value="C:plasma membrane"/>
    <property type="evidence" value="ECO:0007669"/>
    <property type="project" value="UniProtKB-SubCell"/>
</dbReference>
<dbReference type="PANTHER" id="PTHR32196">
    <property type="entry name" value="ABC TRANSPORTER PERMEASE PROTEIN YPHD-RELATED-RELATED"/>
    <property type="match status" value="1"/>
</dbReference>
<keyword evidence="3 6" id="KW-0812">Transmembrane</keyword>
<feature type="transmembrane region" description="Helical" evidence="6">
    <location>
        <begin position="132"/>
        <end position="152"/>
    </location>
</feature>
<sequence length="328" mass="33714">MTIEAYPRAMRFGRPFRFSFASALLLISLAIYACTAIVTGEVNQLSLNGLTGLLQRMVALGLVGLGQTFVILVGSIDLSVAALISVVAVLASFIMHGESSMMVPAIVVCLLVCLVAGWVNGMLVAYGRINSLIATLGTGLVMQGVLSTGFSSMPGSVAPQFEAFAYGSLFDIPYPVFLLAILAIGASRLLSGTVFGARIYSVGGSPEGARMAGIRTERVVLSAHLIASLFAGITGLYLAARLQSGTPRVGRDGIYDLESIAVTVVGGTILAGGKGGVAGTMAGVLLFASLDASFNMLGVDAFVKQVLRGAIVIAAVAVHAVGNKEHVA</sequence>
<evidence type="ECO:0000256" key="4">
    <source>
        <dbReference type="ARBA" id="ARBA00022989"/>
    </source>
</evidence>
<comment type="subcellular location">
    <subcellularLocation>
        <location evidence="1">Cell membrane</location>
        <topology evidence="1">Multi-pass membrane protein</topology>
    </subcellularLocation>
</comment>
<dbReference type="Proteomes" id="UP000494115">
    <property type="component" value="Unassembled WGS sequence"/>
</dbReference>
<evidence type="ECO:0000256" key="3">
    <source>
        <dbReference type="ARBA" id="ARBA00022692"/>
    </source>
</evidence>